<gene>
    <name evidence="1" type="ORF">AX774_g2802</name>
</gene>
<feature type="non-terminal residue" evidence="1">
    <location>
        <position position="47"/>
    </location>
</feature>
<protein>
    <submittedName>
        <fullName evidence="1">Uncharacterized protein</fullName>
    </submittedName>
</protein>
<evidence type="ECO:0000313" key="1">
    <source>
        <dbReference type="EMBL" id="OMH83684.1"/>
    </source>
</evidence>
<accession>A0A1R1PRV3</accession>
<dbReference type="Proteomes" id="UP000188320">
    <property type="component" value="Unassembled WGS sequence"/>
</dbReference>
<sequence length="47" mass="4794">MLMLGAERLWPAAAAVAGCPFPPASCEFNPGLLPLVGKTVALTRALA</sequence>
<keyword evidence="2" id="KW-1185">Reference proteome</keyword>
<dbReference type="AlphaFoldDB" id="A0A1R1PRV3"/>
<proteinExistence type="predicted"/>
<dbReference type="EMBL" id="LSSK01000332">
    <property type="protein sequence ID" value="OMH83684.1"/>
    <property type="molecule type" value="Genomic_DNA"/>
</dbReference>
<name>A0A1R1PRV3_ZANCU</name>
<comment type="caution">
    <text evidence="1">The sequence shown here is derived from an EMBL/GenBank/DDBJ whole genome shotgun (WGS) entry which is preliminary data.</text>
</comment>
<reference evidence="2" key="1">
    <citation type="submission" date="2017-01" db="EMBL/GenBank/DDBJ databases">
        <authorList>
            <person name="Wang Y."/>
            <person name="White M."/>
            <person name="Kvist S."/>
            <person name="Moncalvo J.-M."/>
        </authorList>
    </citation>
    <scope>NUCLEOTIDE SEQUENCE [LARGE SCALE GENOMIC DNA]</scope>
    <source>
        <strain evidence="2">COL-18-3</strain>
    </source>
</reference>
<evidence type="ECO:0000313" key="2">
    <source>
        <dbReference type="Proteomes" id="UP000188320"/>
    </source>
</evidence>
<organism evidence="1 2">
    <name type="scientific">Zancudomyces culisetae</name>
    <name type="common">Gut fungus</name>
    <name type="synonym">Smittium culisetae</name>
    <dbReference type="NCBI Taxonomy" id="1213189"/>
    <lineage>
        <taxon>Eukaryota</taxon>
        <taxon>Fungi</taxon>
        <taxon>Fungi incertae sedis</taxon>
        <taxon>Zoopagomycota</taxon>
        <taxon>Kickxellomycotina</taxon>
        <taxon>Harpellomycetes</taxon>
        <taxon>Harpellales</taxon>
        <taxon>Legeriomycetaceae</taxon>
        <taxon>Zancudomyces</taxon>
    </lineage>
</organism>